<protein>
    <recommendedName>
        <fullName evidence="4">Chromosome segregation protein SMC</fullName>
    </recommendedName>
</protein>
<name>A0A2D0MYN6_FLAN2</name>
<accession>A0A2D0MYN6</accession>
<gene>
    <name evidence="2" type="ORF">CRP01_39365</name>
</gene>
<organism evidence="2 3">
    <name type="scientific">Flavilitoribacter nigricans (strain ATCC 23147 / DSM 23189 / NBRC 102662 / NCIMB 1420 / SS-2)</name>
    <name type="common">Lewinella nigricans</name>
    <dbReference type="NCBI Taxonomy" id="1122177"/>
    <lineage>
        <taxon>Bacteria</taxon>
        <taxon>Pseudomonadati</taxon>
        <taxon>Bacteroidota</taxon>
        <taxon>Saprospiria</taxon>
        <taxon>Saprospirales</taxon>
        <taxon>Lewinellaceae</taxon>
        <taxon>Flavilitoribacter</taxon>
    </lineage>
</organism>
<dbReference type="EMBL" id="PDUD01000066">
    <property type="protein sequence ID" value="PHN00999.1"/>
    <property type="molecule type" value="Genomic_DNA"/>
</dbReference>
<evidence type="ECO:0000313" key="2">
    <source>
        <dbReference type="EMBL" id="PHN00999.1"/>
    </source>
</evidence>
<dbReference type="OrthoDB" id="1490080at2"/>
<comment type="caution">
    <text evidence="2">The sequence shown here is derived from an EMBL/GenBank/DDBJ whole genome shotgun (WGS) entry which is preliminary data.</text>
</comment>
<feature type="coiled-coil region" evidence="1">
    <location>
        <begin position="31"/>
        <end position="174"/>
    </location>
</feature>
<proteinExistence type="predicted"/>
<sequence length="302" mass="33554">MKSRGLIIIAAILALLFLLAGWWGLGQQKERQALAEQNEALNSSLNDLQVLKEDLAEEVDSLRVAYESLAEENTALEGSLAEVESRLSQKDAQLRSSRNQNTSQVNGLRAEIQELLATKAALEETIYAIQEENDSLKNLTGRLEADLTQVRADNEALNKMNNTIQDELKRLTLANFKATAFQVEAERRSSKATARSGRTRRIKVTFDLTNVPTEYQGTRPLYLVITNENGVPISSENPLQAQSVVGGQRMDLIAQEAKEVNVGDNQRLSFTHELSEKLDRGFYRASVYTDVGLLGAASFRLQ</sequence>
<keyword evidence="3" id="KW-1185">Reference proteome</keyword>
<dbReference type="Proteomes" id="UP000223913">
    <property type="component" value="Unassembled WGS sequence"/>
</dbReference>
<evidence type="ECO:0000313" key="3">
    <source>
        <dbReference type="Proteomes" id="UP000223913"/>
    </source>
</evidence>
<dbReference type="Gene3D" id="1.10.287.1490">
    <property type="match status" value="1"/>
</dbReference>
<keyword evidence="1" id="KW-0175">Coiled coil</keyword>
<dbReference type="AlphaFoldDB" id="A0A2D0MYN6"/>
<evidence type="ECO:0008006" key="4">
    <source>
        <dbReference type="Google" id="ProtNLM"/>
    </source>
</evidence>
<evidence type="ECO:0000256" key="1">
    <source>
        <dbReference type="SAM" id="Coils"/>
    </source>
</evidence>
<reference evidence="2 3" key="1">
    <citation type="submission" date="2017-10" db="EMBL/GenBank/DDBJ databases">
        <title>The draft genome sequence of Lewinella nigricans NBRC 102662.</title>
        <authorList>
            <person name="Wang K."/>
        </authorList>
    </citation>
    <scope>NUCLEOTIDE SEQUENCE [LARGE SCALE GENOMIC DNA]</scope>
    <source>
        <strain evidence="2 3">NBRC 102662</strain>
    </source>
</reference>
<dbReference type="RefSeq" id="WP_099155597.1">
    <property type="nucleotide sequence ID" value="NZ_PDUD01000066.1"/>
</dbReference>